<feature type="transmembrane region" description="Helical" evidence="1">
    <location>
        <begin position="21"/>
        <end position="36"/>
    </location>
</feature>
<accession>A0AA90W513</accession>
<reference evidence="2 3" key="1">
    <citation type="submission" date="2019-10" db="EMBL/GenBank/DDBJ databases">
        <authorList>
            <person name="Dong K."/>
        </authorList>
    </citation>
    <scope>NUCLEOTIDE SEQUENCE [LARGE SCALE GENOMIC DNA]</scope>
    <source>
        <strain evidence="3">dk771</strain>
    </source>
</reference>
<keyword evidence="1" id="KW-0472">Membrane</keyword>
<keyword evidence="1" id="KW-0812">Transmembrane</keyword>
<evidence type="ECO:0000256" key="1">
    <source>
        <dbReference type="SAM" id="Phobius"/>
    </source>
</evidence>
<protein>
    <submittedName>
        <fullName evidence="2">Uncharacterized protein</fullName>
    </submittedName>
</protein>
<sequence length="93" mass="11061">MKKRKDIFGRKIDLTKEERKSLQMVVSFTITILWALRFKNSYLAHTLFKSLKLICFELIKLIKRLWEFSIAIALPYFSVKLAIYLSNMSNPFI</sequence>
<dbReference type="EMBL" id="WITK01000003">
    <property type="protein sequence ID" value="MQW91375.1"/>
    <property type="molecule type" value="Genomic_DNA"/>
</dbReference>
<dbReference type="AlphaFoldDB" id="A0AA90W513"/>
<comment type="caution">
    <text evidence="2">The sequence shown here is derived from an EMBL/GenBank/DDBJ whole genome shotgun (WGS) entry which is preliminary data.</text>
</comment>
<organism evidence="2 3">
    <name type="scientific">Acinetobacter wanghuae</name>
    <dbReference type="NCBI Taxonomy" id="2662362"/>
    <lineage>
        <taxon>Bacteria</taxon>
        <taxon>Pseudomonadati</taxon>
        <taxon>Pseudomonadota</taxon>
        <taxon>Gammaproteobacteria</taxon>
        <taxon>Moraxellales</taxon>
        <taxon>Moraxellaceae</taxon>
        <taxon>Acinetobacter</taxon>
    </lineage>
</organism>
<dbReference type="Proteomes" id="UP000480556">
    <property type="component" value="Unassembled WGS sequence"/>
</dbReference>
<gene>
    <name evidence="2" type="ORF">GHJ48_02995</name>
</gene>
<name>A0AA90W513_9GAMM</name>
<feature type="transmembrane region" description="Helical" evidence="1">
    <location>
        <begin position="66"/>
        <end position="85"/>
    </location>
</feature>
<keyword evidence="1" id="KW-1133">Transmembrane helix</keyword>
<evidence type="ECO:0000313" key="2">
    <source>
        <dbReference type="EMBL" id="MQW91375.1"/>
    </source>
</evidence>
<evidence type="ECO:0000313" key="3">
    <source>
        <dbReference type="Proteomes" id="UP000480556"/>
    </source>
</evidence>
<proteinExistence type="predicted"/>